<accession>A0AAV4XHX5</accession>
<protein>
    <submittedName>
        <fullName evidence="1">Uncharacterized protein</fullName>
    </submittedName>
</protein>
<evidence type="ECO:0000313" key="1">
    <source>
        <dbReference type="EMBL" id="GIY94247.1"/>
    </source>
</evidence>
<keyword evidence="2" id="KW-1185">Reference proteome</keyword>
<dbReference type="EMBL" id="BPLR01017760">
    <property type="protein sequence ID" value="GIY94247.1"/>
    <property type="molecule type" value="Genomic_DNA"/>
</dbReference>
<reference evidence="1 2" key="1">
    <citation type="submission" date="2021-06" db="EMBL/GenBank/DDBJ databases">
        <title>Caerostris extrusa draft genome.</title>
        <authorList>
            <person name="Kono N."/>
            <person name="Arakawa K."/>
        </authorList>
    </citation>
    <scope>NUCLEOTIDE SEQUENCE [LARGE SCALE GENOMIC DNA]</scope>
</reference>
<sequence>MCKPRISNVKNPYNNRITFNLSSSLPLKGNKWLFLLCCLVRACVCIVSTIEKGSFCECQKASCAVIEEILLHSSHKREAVVRLLNETTDARTGPFNEKIICLRVCNQFPASCFSFSFTEARLRKVYNGDISHGKKTDIFYLMADGEQNSCYNFFIAN</sequence>
<dbReference type="AlphaFoldDB" id="A0AAV4XHX5"/>
<comment type="caution">
    <text evidence="1">The sequence shown here is derived from an EMBL/GenBank/DDBJ whole genome shotgun (WGS) entry which is preliminary data.</text>
</comment>
<proteinExistence type="predicted"/>
<dbReference type="Proteomes" id="UP001054945">
    <property type="component" value="Unassembled WGS sequence"/>
</dbReference>
<gene>
    <name evidence="1" type="ORF">CEXT_130651</name>
</gene>
<evidence type="ECO:0000313" key="2">
    <source>
        <dbReference type="Proteomes" id="UP001054945"/>
    </source>
</evidence>
<name>A0AAV4XHX5_CAEEX</name>
<organism evidence="1 2">
    <name type="scientific">Caerostris extrusa</name>
    <name type="common">Bark spider</name>
    <name type="synonym">Caerostris bankana</name>
    <dbReference type="NCBI Taxonomy" id="172846"/>
    <lineage>
        <taxon>Eukaryota</taxon>
        <taxon>Metazoa</taxon>
        <taxon>Ecdysozoa</taxon>
        <taxon>Arthropoda</taxon>
        <taxon>Chelicerata</taxon>
        <taxon>Arachnida</taxon>
        <taxon>Araneae</taxon>
        <taxon>Araneomorphae</taxon>
        <taxon>Entelegynae</taxon>
        <taxon>Araneoidea</taxon>
        <taxon>Araneidae</taxon>
        <taxon>Caerostris</taxon>
    </lineage>
</organism>